<evidence type="ECO:0000259" key="3">
    <source>
        <dbReference type="Pfam" id="PF20720"/>
    </source>
</evidence>
<keyword evidence="2" id="KW-0040">ANK repeat</keyword>
<proteinExistence type="predicted"/>
<dbReference type="Pfam" id="PF20720">
    <property type="entry name" value="nSTAND3"/>
    <property type="match status" value="1"/>
</dbReference>
<dbReference type="InterPro" id="IPR049050">
    <property type="entry name" value="nSTAND3"/>
</dbReference>
<comment type="caution">
    <text evidence="4">The sequence shown here is derived from an EMBL/GenBank/DDBJ whole genome shotgun (WGS) entry which is preliminary data.</text>
</comment>
<dbReference type="SMART" id="SM00248">
    <property type="entry name" value="ANK"/>
    <property type="match status" value="7"/>
</dbReference>
<dbReference type="InterPro" id="IPR036770">
    <property type="entry name" value="Ankyrin_rpt-contain_sf"/>
</dbReference>
<dbReference type="PANTHER" id="PTHR24198:SF183">
    <property type="entry name" value="SUPPRESSOR_ENHANCER OF LIN-12"/>
    <property type="match status" value="1"/>
</dbReference>
<keyword evidence="1" id="KW-0677">Repeat</keyword>
<dbReference type="SUPFAM" id="SSF48403">
    <property type="entry name" value="Ankyrin repeat"/>
    <property type="match status" value="2"/>
</dbReference>
<dbReference type="PANTHER" id="PTHR24198">
    <property type="entry name" value="ANKYRIN REPEAT AND PROTEIN KINASE DOMAIN-CONTAINING PROTEIN"/>
    <property type="match status" value="1"/>
</dbReference>
<sequence>MIGITKARIEEEMKNIFIVTKGFQDAKEKLQKTGVVVIKGNTGDGKTTIAMQLLHWLMEEQPSRQPLQLHDITDFDLAPPKTQLITFVDNMFGEKDVYDRDVAEWNKRIKSVLPALCGNKQKQANFLVKSIRNEVFNSLKRDSLENVFVGSNTVDISSKDYKVEKEKMELLDLYKPLHGDFSWRDNEKKAIVLCEPGIGFPQCCKLFRDFPELQKDRVKFFEKPYYFLNGVLSKLGECSALLFLFLNGGKIRSKDLDPNGDKVNKTLLEESFAIGSMHVGDSKIASTDFNQKIGYVQKSLDSFSGFLVAKDTCRLSGDFVYSFYHYSVQETVSLLYQHTTPIGFIQNCPRTCLYNLTTSKTSSHRMVLLPDHYSYMYDRVLREFDSTDPRDYSIDYLRVWTNDQFMKGFMSWLDDKSLDKLDVVNKACSAHATKCALYLMSKGIIPDNFATFWSLIEKYSYCEGGFVGDVDVLKEIFPYLNDEMKLPLFNEACDCSDECVLYLLSKGVQPGKGTDLPSLFESYPYRQDDHDNNFSVFQAVVGYVNDEVKVELLDYAFDFYSPGYVFYLLRQGVKPSKFTSLWSFIEEDNDSCYYDEWERWDMLVNIYFMVDDDIKSNLWKQACSYGPMDPVLKLLKQNLGTCIDIDAFWSGLQGVNQEEILMEVVVNLDDQMKLELLHKACSTQTEECVLECLLADDVKCDENTPFCVVKRKCMNVLKNIVNDLTDDIKLFLLNVACYIGYEECVSYLLSGDVECKENAPFCVVKRGSVNVLRSINKDLRDSIKPVLLNLACYTGSEECVLFLLSESVEPETITPFYSVKGGNVNVLRKLLEYDITLSTRAYKSNNSSYHVCNINVLHEACLLEKEEMVAVLCDTCNILAHGTDELKRSSLQHVAMTGNFQIFQIVERSVMKSLSRDENKHMCESVNGRVVHKMCVCAKYMERLVDVCGWTVLHESCVRENKELCLYLCQSYPALTAVVDKDGRHCLHYLAEWMSVETFTDCETQVKQYLESTGRRYDITTILDNNGRTVLHEACMSGHMELCLHFCQSYPELTAVVDKYGGHCLHYIAMSRTSNVEMFNECETHEKQYLESTGRKHDITTILDKQGKTVLDKAKYQEGVNNHLYDHLLDEFLSCI</sequence>
<evidence type="ECO:0000256" key="2">
    <source>
        <dbReference type="ARBA" id="ARBA00023043"/>
    </source>
</evidence>
<reference evidence="4 5" key="1">
    <citation type="journal article" date="2017" name="Nat. Ecol. Evol.">
        <title>Scallop genome provides insights into evolution of bilaterian karyotype and development.</title>
        <authorList>
            <person name="Wang S."/>
            <person name="Zhang J."/>
            <person name="Jiao W."/>
            <person name="Li J."/>
            <person name="Xun X."/>
            <person name="Sun Y."/>
            <person name="Guo X."/>
            <person name="Huan P."/>
            <person name="Dong B."/>
            <person name="Zhang L."/>
            <person name="Hu X."/>
            <person name="Sun X."/>
            <person name="Wang J."/>
            <person name="Zhao C."/>
            <person name="Wang Y."/>
            <person name="Wang D."/>
            <person name="Huang X."/>
            <person name="Wang R."/>
            <person name="Lv J."/>
            <person name="Li Y."/>
            <person name="Zhang Z."/>
            <person name="Liu B."/>
            <person name="Lu W."/>
            <person name="Hui Y."/>
            <person name="Liang J."/>
            <person name="Zhou Z."/>
            <person name="Hou R."/>
            <person name="Li X."/>
            <person name="Liu Y."/>
            <person name="Li H."/>
            <person name="Ning X."/>
            <person name="Lin Y."/>
            <person name="Zhao L."/>
            <person name="Xing Q."/>
            <person name="Dou J."/>
            <person name="Li Y."/>
            <person name="Mao J."/>
            <person name="Guo H."/>
            <person name="Dou H."/>
            <person name="Li T."/>
            <person name="Mu C."/>
            <person name="Jiang W."/>
            <person name="Fu Q."/>
            <person name="Fu X."/>
            <person name="Miao Y."/>
            <person name="Liu J."/>
            <person name="Yu Q."/>
            <person name="Li R."/>
            <person name="Liao H."/>
            <person name="Li X."/>
            <person name="Kong Y."/>
            <person name="Jiang Z."/>
            <person name="Chourrout D."/>
            <person name="Li R."/>
            <person name="Bao Z."/>
        </authorList>
    </citation>
    <scope>NUCLEOTIDE SEQUENCE [LARGE SCALE GENOMIC DNA]</scope>
    <source>
        <strain evidence="4 5">PY_sf001</strain>
    </source>
</reference>
<dbReference type="Gene3D" id="1.25.40.20">
    <property type="entry name" value="Ankyrin repeat-containing domain"/>
    <property type="match status" value="3"/>
</dbReference>
<organism evidence="4 5">
    <name type="scientific">Mizuhopecten yessoensis</name>
    <name type="common">Japanese scallop</name>
    <name type="synonym">Patinopecten yessoensis</name>
    <dbReference type="NCBI Taxonomy" id="6573"/>
    <lineage>
        <taxon>Eukaryota</taxon>
        <taxon>Metazoa</taxon>
        <taxon>Spiralia</taxon>
        <taxon>Lophotrochozoa</taxon>
        <taxon>Mollusca</taxon>
        <taxon>Bivalvia</taxon>
        <taxon>Autobranchia</taxon>
        <taxon>Pteriomorphia</taxon>
        <taxon>Pectinida</taxon>
        <taxon>Pectinoidea</taxon>
        <taxon>Pectinidae</taxon>
        <taxon>Mizuhopecten</taxon>
    </lineage>
</organism>
<dbReference type="EMBL" id="NEDP02000581">
    <property type="protein sequence ID" value="OWF55612.1"/>
    <property type="molecule type" value="Genomic_DNA"/>
</dbReference>
<dbReference type="OrthoDB" id="432281at2759"/>
<dbReference type="InterPro" id="IPR002110">
    <property type="entry name" value="Ankyrin_rpt"/>
</dbReference>
<feature type="domain" description="Novel STAND NTPase 3" evidence="3">
    <location>
        <begin position="17"/>
        <end position="168"/>
    </location>
</feature>
<evidence type="ECO:0000313" key="4">
    <source>
        <dbReference type="EMBL" id="OWF55612.1"/>
    </source>
</evidence>
<accession>A0A210R3R8</accession>
<gene>
    <name evidence="4" type="ORF">KP79_PYT00221</name>
</gene>
<protein>
    <submittedName>
        <fullName evidence="4">Ankyrin repeat, PH and SEC7 domain containing protein secG</fullName>
    </submittedName>
</protein>
<name>A0A210R3R8_MIZYE</name>
<dbReference type="AlphaFoldDB" id="A0A210R3R8"/>
<keyword evidence="5" id="KW-1185">Reference proteome</keyword>
<dbReference type="Proteomes" id="UP000242188">
    <property type="component" value="Unassembled WGS sequence"/>
</dbReference>
<evidence type="ECO:0000313" key="5">
    <source>
        <dbReference type="Proteomes" id="UP000242188"/>
    </source>
</evidence>
<evidence type="ECO:0000256" key="1">
    <source>
        <dbReference type="ARBA" id="ARBA00022737"/>
    </source>
</evidence>